<dbReference type="OrthoDB" id="9803892at2"/>
<comment type="function">
    <text evidence="6">Catalyzes the reduction of dTDP-6-deoxy-L-lyxo-4-hexulose to yield dTDP-L-rhamnose.</text>
</comment>
<evidence type="ECO:0000256" key="5">
    <source>
        <dbReference type="ARBA" id="ARBA00048200"/>
    </source>
</evidence>
<protein>
    <recommendedName>
        <fullName evidence="4 6">dTDP-4-dehydrorhamnose reductase</fullName>
        <ecNumber evidence="3 6">1.1.1.133</ecNumber>
    </recommendedName>
</protein>
<evidence type="ECO:0000256" key="6">
    <source>
        <dbReference type="RuleBase" id="RU364082"/>
    </source>
</evidence>
<dbReference type="GO" id="GO:0019305">
    <property type="term" value="P:dTDP-rhamnose biosynthetic process"/>
    <property type="evidence" value="ECO:0007669"/>
    <property type="project" value="UniProtKB-UniPathway"/>
</dbReference>
<dbReference type="InterPro" id="IPR005913">
    <property type="entry name" value="dTDP_dehydrorham_reduct"/>
</dbReference>
<evidence type="ECO:0000313" key="8">
    <source>
        <dbReference type="EMBL" id="RAU22251.1"/>
    </source>
</evidence>
<keyword evidence="6" id="KW-0521">NADP</keyword>
<dbReference type="EC" id="1.1.1.133" evidence="3 6"/>
<comment type="catalytic activity">
    <reaction evidence="5 6">
        <text>dTDP-beta-L-rhamnose + NADP(+) = dTDP-4-dehydro-beta-L-rhamnose + NADPH + H(+)</text>
        <dbReference type="Rhea" id="RHEA:21796"/>
        <dbReference type="ChEBI" id="CHEBI:15378"/>
        <dbReference type="ChEBI" id="CHEBI:57510"/>
        <dbReference type="ChEBI" id="CHEBI:57783"/>
        <dbReference type="ChEBI" id="CHEBI:58349"/>
        <dbReference type="ChEBI" id="CHEBI:62830"/>
        <dbReference type="EC" id="1.1.1.133"/>
    </reaction>
</comment>
<comment type="cofactor">
    <cofactor evidence="6">
        <name>Mg(2+)</name>
        <dbReference type="ChEBI" id="CHEBI:18420"/>
    </cofactor>
    <text evidence="6">Binds 1 Mg(2+) ion per monomer.</text>
</comment>
<evidence type="ECO:0000259" key="7">
    <source>
        <dbReference type="Pfam" id="PF04321"/>
    </source>
</evidence>
<organism evidence="8 9">
    <name type="scientific">Paramagnetospirillum kuznetsovii</name>
    <dbReference type="NCBI Taxonomy" id="2053833"/>
    <lineage>
        <taxon>Bacteria</taxon>
        <taxon>Pseudomonadati</taxon>
        <taxon>Pseudomonadota</taxon>
        <taxon>Alphaproteobacteria</taxon>
        <taxon>Rhodospirillales</taxon>
        <taxon>Magnetospirillaceae</taxon>
        <taxon>Paramagnetospirillum</taxon>
    </lineage>
</organism>
<dbReference type="Gene3D" id="3.40.50.720">
    <property type="entry name" value="NAD(P)-binding Rossmann-like Domain"/>
    <property type="match status" value="1"/>
</dbReference>
<dbReference type="InterPro" id="IPR029903">
    <property type="entry name" value="RmlD-like-bd"/>
</dbReference>
<sequence length="266" mass="27930">MARVAIFGSSGMAGTAIARALAERGHLPVAVGRDRVPGPNGAIDLAGLGRLDGVVNAVVVKDASAPDAHWINAGFPHALAQACSDASVPLVHLSSDAVLSAAPGIRDEDCVPMPLDDYGRQKAESEPPSAFVLRFSMVGPEARGFTGLLCWLLSCQGVVEGFDDHLWNGVSSLELGRQVVALVENGIRPGLLHLCGETVTKAGLLALIAEAFQAPLTVRPRPSGVPRDQRLATRHPIQLPPLAKQIAELAAFADSSGRWKDSLQPR</sequence>
<dbReference type="AlphaFoldDB" id="A0A364NYU7"/>
<reference evidence="8 9" key="1">
    <citation type="submission" date="2017-11" db="EMBL/GenBank/DDBJ databases">
        <title>Draft genome sequence of magnetotactic bacterium Magnetospirillum kuznetsovii LBB-42.</title>
        <authorList>
            <person name="Grouzdev D.S."/>
            <person name="Rysina M.S."/>
            <person name="Baslerov R.V."/>
            <person name="Koziaeva V."/>
        </authorList>
    </citation>
    <scope>NUCLEOTIDE SEQUENCE [LARGE SCALE GENOMIC DNA]</scope>
    <source>
        <strain evidence="8 9">LBB-42</strain>
    </source>
</reference>
<accession>A0A364NYU7</accession>
<dbReference type="PANTHER" id="PTHR10491:SF4">
    <property type="entry name" value="METHIONINE ADENOSYLTRANSFERASE 2 SUBUNIT BETA"/>
    <property type="match status" value="1"/>
</dbReference>
<keyword evidence="6" id="KW-0560">Oxidoreductase</keyword>
<evidence type="ECO:0000256" key="1">
    <source>
        <dbReference type="ARBA" id="ARBA00004781"/>
    </source>
</evidence>
<comment type="caution">
    <text evidence="8">The sequence shown here is derived from an EMBL/GenBank/DDBJ whole genome shotgun (WGS) entry which is preliminary data.</text>
</comment>
<dbReference type="GO" id="GO:0008831">
    <property type="term" value="F:dTDP-4-dehydrorhamnose reductase activity"/>
    <property type="evidence" value="ECO:0007669"/>
    <property type="project" value="UniProtKB-EC"/>
</dbReference>
<dbReference type="UniPathway" id="UPA00124"/>
<comment type="similarity">
    <text evidence="2 6">Belongs to the dTDP-4-dehydrorhamnose reductase family.</text>
</comment>
<name>A0A364NYU7_9PROT</name>
<evidence type="ECO:0000313" key="9">
    <source>
        <dbReference type="Proteomes" id="UP000251075"/>
    </source>
</evidence>
<evidence type="ECO:0000256" key="3">
    <source>
        <dbReference type="ARBA" id="ARBA00012929"/>
    </source>
</evidence>
<dbReference type="PANTHER" id="PTHR10491">
    <property type="entry name" value="DTDP-4-DEHYDRORHAMNOSE REDUCTASE"/>
    <property type="match status" value="1"/>
</dbReference>
<dbReference type="Proteomes" id="UP000251075">
    <property type="component" value="Unassembled WGS sequence"/>
</dbReference>
<evidence type="ECO:0000256" key="4">
    <source>
        <dbReference type="ARBA" id="ARBA00017099"/>
    </source>
</evidence>
<comment type="pathway">
    <text evidence="1 6">Carbohydrate biosynthesis; dTDP-L-rhamnose biosynthesis.</text>
</comment>
<gene>
    <name evidence="8" type="ORF">CU669_08985</name>
</gene>
<keyword evidence="9" id="KW-1185">Reference proteome</keyword>
<evidence type="ECO:0000256" key="2">
    <source>
        <dbReference type="ARBA" id="ARBA00010944"/>
    </source>
</evidence>
<dbReference type="InterPro" id="IPR036291">
    <property type="entry name" value="NAD(P)-bd_dom_sf"/>
</dbReference>
<dbReference type="SUPFAM" id="SSF51735">
    <property type="entry name" value="NAD(P)-binding Rossmann-fold domains"/>
    <property type="match status" value="1"/>
</dbReference>
<dbReference type="EMBL" id="PGTO01000005">
    <property type="protein sequence ID" value="RAU22251.1"/>
    <property type="molecule type" value="Genomic_DNA"/>
</dbReference>
<dbReference type="RefSeq" id="WP_112143875.1">
    <property type="nucleotide sequence ID" value="NZ_PGTO01000005.1"/>
</dbReference>
<proteinExistence type="inferred from homology"/>
<feature type="domain" description="RmlD-like substrate binding" evidence="7">
    <location>
        <begin position="3"/>
        <end position="220"/>
    </location>
</feature>
<dbReference type="Pfam" id="PF04321">
    <property type="entry name" value="RmlD_sub_bind"/>
    <property type="match status" value="1"/>
</dbReference>